<dbReference type="GO" id="GO:0032543">
    <property type="term" value="P:mitochondrial translation"/>
    <property type="evidence" value="ECO:0007669"/>
    <property type="project" value="TreeGrafter"/>
</dbReference>
<dbReference type="PANTHER" id="PTHR45782">
    <property type="entry name" value="MITOCHONDRIAL RIBOSOME-ASSOCIATED GTPASE 1"/>
    <property type="match status" value="1"/>
</dbReference>
<gene>
    <name evidence="8" type="ORF">Cgig2_025903</name>
</gene>
<evidence type="ECO:0000256" key="2">
    <source>
        <dbReference type="ARBA" id="ARBA00022741"/>
    </source>
</evidence>
<dbReference type="PANTHER" id="PTHR45782:SF4">
    <property type="entry name" value="MITOCHONDRIAL RIBOSOME-ASSOCIATED GTPASE 1"/>
    <property type="match status" value="1"/>
</dbReference>
<evidence type="ECO:0000259" key="7">
    <source>
        <dbReference type="PROSITE" id="PS51721"/>
    </source>
</evidence>
<evidence type="ECO:0000313" key="9">
    <source>
        <dbReference type="Proteomes" id="UP001153076"/>
    </source>
</evidence>
<evidence type="ECO:0000256" key="4">
    <source>
        <dbReference type="ARBA" id="ARBA00022946"/>
    </source>
</evidence>
<organism evidence="8 9">
    <name type="scientific">Carnegiea gigantea</name>
    <dbReference type="NCBI Taxonomy" id="171969"/>
    <lineage>
        <taxon>Eukaryota</taxon>
        <taxon>Viridiplantae</taxon>
        <taxon>Streptophyta</taxon>
        <taxon>Embryophyta</taxon>
        <taxon>Tracheophyta</taxon>
        <taxon>Spermatophyta</taxon>
        <taxon>Magnoliopsida</taxon>
        <taxon>eudicotyledons</taxon>
        <taxon>Gunneridae</taxon>
        <taxon>Pentapetalae</taxon>
        <taxon>Caryophyllales</taxon>
        <taxon>Cactineae</taxon>
        <taxon>Cactaceae</taxon>
        <taxon>Cactoideae</taxon>
        <taxon>Echinocereeae</taxon>
        <taxon>Carnegiea</taxon>
    </lineage>
</organism>
<keyword evidence="5" id="KW-0496">Mitochondrion</keyword>
<dbReference type="InterPro" id="IPR030378">
    <property type="entry name" value="G_CP_dom"/>
</dbReference>
<name>A0A9Q1QD28_9CARY</name>
<dbReference type="SUPFAM" id="SSF52540">
    <property type="entry name" value="P-loop containing nucleoside triphosphate hydrolases"/>
    <property type="match status" value="1"/>
</dbReference>
<evidence type="ECO:0000256" key="1">
    <source>
        <dbReference type="ARBA" id="ARBA00004173"/>
    </source>
</evidence>
<dbReference type="InterPro" id="IPR027417">
    <property type="entry name" value="P-loop_NTPase"/>
</dbReference>
<protein>
    <recommendedName>
        <fullName evidence="7">CP-type G domain-containing protein</fullName>
    </recommendedName>
</protein>
<evidence type="ECO:0000256" key="5">
    <source>
        <dbReference type="ARBA" id="ARBA00023128"/>
    </source>
</evidence>
<dbReference type="CDD" id="cd01856">
    <property type="entry name" value="YlqF"/>
    <property type="match status" value="1"/>
</dbReference>
<keyword evidence="6" id="KW-0342">GTP-binding</keyword>
<keyword evidence="9" id="KW-1185">Reference proteome</keyword>
<dbReference type="FunFam" id="3.40.50.300:FF:001008">
    <property type="entry name" value="Mitochondrial GTPase 1"/>
    <property type="match status" value="1"/>
</dbReference>
<dbReference type="Proteomes" id="UP001153076">
    <property type="component" value="Unassembled WGS sequence"/>
</dbReference>
<evidence type="ECO:0000313" key="8">
    <source>
        <dbReference type="EMBL" id="KAJ8437056.1"/>
    </source>
</evidence>
<dbReference type="PROSITE" id="PS51721">
    <property type="entry name" value="G_CP"/>
    <property type="match status" value="1"/>
</dbReference>
<proteinExistence type="predicted"/>
<keyword evidence="3" id="KW-0378">Hydrolase</keyword>
<dbReference type="GO" id="GO:0005525">
    <property type="term" value="F:GTP binding"/>
    <property type="evidence" value="ECO:0007669"/>
    <property type="project" value="UniProtKB-KW"/>
</dbReference>
<dbReference type="GO" id="GO:0003924">
    <property type="term" value="F:GTPase activity"/>
    <property type="evidence" value="ECO:0007669"/>
    <property type="project" value="TreeGrafter"/>
</dbReference>
<dbReference type="AlphaFoldDB" id="A0A9Q1QD28"/>
<reference evidence="8" key="1">
    <citation type="submission" date="2022-04" db="EMBL/GenBank/DDBJ databases">
        <title>Carnegiea gigantea Genome sequencing and assembly v2.</title>
        <authorList>
            <person name="Copetti D."/>
            <person name="Sanderson M.J."/>
            <person name="Burquez A."/>
            <person name="Wojciechowski M.F."/>
        </authorList>
    </citation>
    <scope>NUCLEOTIDE SEQUENCE</scope>
    <source>
        <strain evidence="8">SGP5-SGP5p</strain>
        <tissue evidence="8">Aerial part</tissue>
    </source>
</reference>
<dbReference type="EMBL" id="JAKOGI010000319">
    <property type="protein sequence ID" value="KAJ8437056.1"/>
    <property type="molecule type" value="Genomic_DNA"/>
</dbReference>
<dbReference type="InterPro" id="IPR006073">
    <property type="entry name" value="GTP-bd"/>
</dbReference>
<feature type="domain" description="CP-type G" evidence="7">
    <location>
        <begin position="35"/>
        <end position="205"/>
    </location>
</feature>
<accession>A0A9Q1QD28</accession>
<keyword evidence="2" id="KW-0547">Nucleotide-binding</keyword>
<dbReference type="Gene3D" id="3.40.50.300">
    <property type="entry name" value="P-loop containing nucleotide triphosphate hydrolases"/>
    <property type="match status" value="1"/>
</dbReference>
<comment type="caution">
    <text evidence="8">The sequence shown here is derived from an EMBL/GenBank/DDBJ whole genome shotgun (WGS) entry which is preliminary data.</text>
</comment>
<evidence type="ECO:0000256" key="6">
    <source>
        <dbReference type="ARBA" id="ARBA00023134"/>
    </source>
</evidence>
<dbReference type="GO" id="GO:0005739">
    <property type="term" value="C:mitochondrion"/>
    <property type="evidence" value="ECO:0007669"/>
    <property type="project" value="UniProtKB-SubCell"/>
</dbReference>
<keyword evidence="4" id="KW-0809">Transit peptide</keyword>
<dbReference type="Pfam" id="PF01926">
    <property type="entry name" value="MMR_HSR1"/>
    <property type="match status" value="1"/>
</dbReference>
<sequence length="375" mass="41458">MAGLKDAVKKGLGEMGFNKGGGVINWFPGHMAAATRAIRDRLKLADFVIEVRDARIPLSSKNEDLQPLLSGKRRVIALNKKDLANPNILPKWVRYFESSKQDCLSINAHSKSSVKKLLDLVELKLKEVICREPTLLVMVVGVPNVGKSALINSIHQISSSCFPVQEKMKRATVGPLPGVTQDIAGYKIAHQPSIYVLDTPGVLVPSIPDIETGLKLAAAGSVKDSAVGEERITQFLLAVLNSRGTPLHWKHLKDRKDETAVDSEAKHEHSIKDLLPKRRKPLDKSSVYYIEDVVTEVQRALYAPLSNFNGNVEDESDMESLIEQQFEALQKAFKIPHDASEARAMVSKRFLTLFRMGKLGPFILDDVPDVCKPVS</sequence>
<dbReference type="OrthoDB" id="269151at2759"/>
<comment type="subcellular location">
    <subcellularLocation>
        <location evidence="1">Mitochondrion</location>
    </subcellularLocation>
</comment>
<evidence type="ECO:0000256" key="3">
    <source>
        <dbReference type="ARBA" id="ARBA00022801"/>
    </source>
</evidence>